<evidence type="ECO:0000313" key="2">
    <source>
        <dbReference type="EMBL" id="CEM38913.1"/>
    </source>
</evidence>
<feature type="compositionally biased region" description="Polar residues" evidence="1">
    <location>
        <begin position="382"/>
        <end position="391"/>
    </location>
</feature>
<proteinExistence type="predicted"/>
<feature type="region of interest" description="Disordered" evidence="1">
    <location>
        <begin position="382"/>
        <end position="675"/>
    </location>
</feature>
<sequence>MGDDLPVTVPVTRQILYLDDLDERNVRFLLLYSLNILINHLNGGFECVDSMRVLKEFSDPLAGIQKFRFGIHDSNFRFVSLRDAVKAKMGKDIRKVIAEDEFVCDVFVAVKLEGRDVYRPIEGYESSDTAILLDTFFGKWDQKRGVPKIEYSPSLVFPPDFRRFSDDPEEQDLRCTYEKLRASKQREWLQAVYKVAAARLESASVLAYLAGDLDADAEGGAGGVSGGGNQSQLRASLMRPEPQTEKDTLEGGAANGSSAPAAAEAREARRWLDLGVDPEELERACPRPLLPAKDDRLPTLKEFLLNDRDMTANLDHQLPLVIGQSPEGQVRVGLRRAAWQWRKFFEVAVDSMCVEKDFMADVPPLRSSPPLSDVLMGTETSYQGASKSINAHSPPIPNASSSTLPPSSSKPTTHLGSPSLPRDSTSADPTARMREEREREKDREIPSVSASSPQAPPAIPEEREKERVEQPKPTQKEPEAEDHSAKQSPPKVVLIKQTSPPGGAPDGSINGGGASLPRSGRASPGPSSASSPATGVVSAGGGKGPVRLSSSASAGDRERARERELQLDRDRERERQALRDSASARNRERQGGVGERERDRDRGSERGRDRDSRLGERRRSRSRSRSQGAQSRGAGDPRVRLLPRSGAPPNPAAGQQAGGGRPRPPGSCDWIEGSTAIGPRSGLHLGLEMDRAEPKLTDAQKRRFWAIYDTEGKLPPVWKDGMKIEDFKRYYGVEKFMAMGWHPVQGGLPPAHQIFDAAGGCPWCTHIFGNRSAHRRHMTHEYFHCYKRKGLCPKCRSGPHHEMECKARMDARDREGNRW</sequence>
<evidence type="ECO:0000256" key="1">
    <source>
        <dbReference type="SAM" id="MobiDB-lite"/>
    </source>
</evidence>
<feature type="compositionally biased region" description="Basic and acidic residues" evidence="1">
    <location>
        <begin position="555"/>
        <end position="578"/>
    </location>
</feature>
<feature type="compositionally biased region" description="Basic and acidic residues" evidence="1">
    <location>
        <begin position="585"/>
        <end position="617"/>
    </location>
</feature>
<organism evidence="2">
    <name type="scientific">Chromera velia CCMP2878</name>
    <dbReference type="NCBI Taxonomy" id="1169474"/>
    <lineage>
        <taxon>Eukaryota</taxon>
        <taxon>Sar</taxon>
        <taxon>Alveolata</taxon>
        <taxon>Colpodellida</taxon>
        <taxon>Chromeraceae</taxon>
        <taxon>Chromera</taxon>
    </lineage>
</organism>
<feature type="compositionally biased region" description="Low complexity" evidence="1">
    <location>
        <begin position="250"/>
        <end position="262"/>
    </location>
</feature>
<dbReference type="EMBL" id="CDMZ01001890">
    <property type="protein sequence ID" value="CEM38913.1"/>
    <property type="molecule type" value="Genomic_DNA"/>
</dbReference>
<protein>
    <submittedName>
        <fullName evidence="2">Uncharacterized protein</fullName>
    </submittedName>
</protein>
<feature type="compositionally biased region" description="Basic and acidic residues" evidence="1">
    <location>
        <begin position="431"/>
        <end position="445"/>
    </location>
</feature>
<feature type="compositionally biased region" description="Gly residues" evidence="1">
    <location>
        <begin position="220"/>
        <end position="229"/>
    </location>
</feature>
<name>A0A0G4H544_9ALVE</name>
<feature type="compositionally biased region" description="Low complexity" evidence="1">
    <location>
        <begin position="400"/>
        <end position="413"/>
    </location>
</feature>
<gene>
    <name evidence="2" type="ORF">Cvel_24719</name>
</gene>
<feature type="compositionally biased region" description="Low complexity" evidence="1">
    <location>
        <begin position="517"/>
        <end position="537"/>
    </location>
</feature>
<reference evidence="2" key="1">
    <citation type="submission" date="2014-11" db="EMBL/GenBank/DDBJ databases">
        <authorList>
            <person name="Otto D Thomas"/>
            <person name="Naeem Raeece"/>
        </authorList>
    </citation>
    <scope>NUCLEOTIDE SEQUENCE</scope>
</reference>
<feature type="region of interest" description="Disordered" evidence="1">
    <location>
        <begin position="220"/>
        <end position="262"/>
    </location>
</feature>
<accession>A0A0G4H544</accession>
<feature type="compositionally biased region" description="Basic and acidic residues" evidence="1">
    <location>
        <begin position="460"/>
        <end position="485"/>
    </location>
</feature>
<dbReference type="VEuPathDB" id="CryptoDB:Cvel_24719"/>
<dbReference type="AlphaFoldDB" id="A0A0G4H544"/>